<gene>
    <name evidence="4" type="ORF">K444DRAFT_549217</name>
</gene>
<dbReference type="OrthoDB" id="442087at2759"/>
<accession>A0A2J6SF53</accession>
<feature type="coiled-coil region" evidence="1">
    <location>
        <begin position="138"/>
        <end position="171"/>
    </location>
</feature>
<dbReference type="RefSeq" id="XP_024726302.1">
    <property type="nucleotide sequence ID" value="XM_024876434.1"/>
</dbReference>
<feature type="region of interest" description="Disordered" evidence="2">
    <location>
        <begin position="74"/>
        <end position="107"/>
    </location>
</feature>
<sequence>MAPAVITEDYYLVLKVDQSATTETITKSYRQLALLLHPDRNKKHDATEAFQLLGEAYETLKDVNKRRAYDGLYPQIKSKPTTRAANATPKAPGTSKTKPKQDEEDISTEITGIAAINKARAERAATWVKSRKVHDDAIFELKREIRKLQAAIRELEENEKAERDEEAAKNSWTRWMLNPIYGKPAETEEEKEKKGKVRIDRMHSIRFKERELGRKDEDLRVWEERLRVKEREKEVGDQKDDAARSVLEEVVLRKKERARREKERIEKEAREKAQRERMEKERVEREARTRAWKEQLERERIEREAREKARSEQQAKYWREWHEREAEAKQRQKEVDEAARIALEKELEKARIKQEEERRRRFSGYNNNPWAQAEPARSSGGSRHKTRSGATISPCLHEGWWDKIEGRSTCDSVQFLVTATCCNAQGAR</sequence>
<dbReference type="GeneID" id="36584513"/>
<dbReference type="EMBL" id="KZ613921">
    <property type="protein sequence ID" value="PMD49398.1"/>
    <property type="molecule type" value="Genomic_DNA"/>
</dbReference>
<dbReference type="Proteomes" id="UP000235371">
    <property type="component" value="Unassembled WGS sequence"/>
</dbReference>
<dbReference type="SUPFAM" id="SSF46565">
    <property type="entry name" value="Chaperone J-domain"/>
    <property type="match status" value="1"/>
</dbReference>
<dbReference type="PANTHER" id="PTHR43096">
    <property type="entry name" value="DNAJ HOMOLOG 1, MITOCHONDRIAL-RELATED"/>
    <property type="match status" value="1"/>
</dbReference>
<evidence type="ECO:0000313" key="5">
    <source>
        <dbReference type="Proteomes" id="UP000235371"/>
    </source>
</evidence>
<evidence type="ECO:0000259" key="3">
    <source>
        <dbReference type="PROSITE" id="PS50076"/>
    </source>
</evidence>
<dbReference type="InParanoid" id="A0A2J6SF53"/>
<protein>
    <submittedName>
        <fullName evidence="4">DnaJ-domain-containing protein</fullName>
    </submittedName>
</protein>
<dbReference type="AlphaFoldDB" id="A0A2J6SF53"/>
<evidence type="ECO:0000256" key="1">
    <source>
        <dbReference type="SAM" id="Coils"/>
    </source>
</evidence>
<dbReference type="GO" id="GO:0005737">
    <property type="term" value="C:cytoplasm"/>
    <property type="evidence" value="ECO:0007669"/>
    <property type="project" value="TreeGrafter"/>
</dbReference>
<keyword evidence="1" id="KW-0175">Coiled coil</keyword>
<dbReference type="GO" id="GO:0051082">
    <property type="term" value="F:unfolded protein binding"/>
    <property type="evidence" value="ECO:0007669"/>
    <property type="project" value="TreeGrafter"/>
</dbReference>
<proteinExistence type="predicted"/>
<name>A0A2J6SF53_9HELO</name>
<organism evidence="4 5">
    <name type="scientific">Hyaloscypha bicolor E</name>
    <dbReference type="NCBI Taxonomy" id="1095630"/>
    <lineage>
        <taxon>Eukaryota</taxon>
        <taxon>Fungi</taxon>
        <taxon>Dikarya</taxon>
        <taxon>Ascomycota</taxon>
        <taxon>Pezizomycotina</taxon>
        <taxon>Leotiomycetes</taxon>
        <taxon>Helotiales</taxon>
        <taxon>Hyaloscyphaceae</taxon>
        <taxon>Hyaloscypha</taxon>
        <taxon>Hyaloscypha bicolor</taxon>
    </lineage>
</organism>
<dbReference type="CDD" id="cd06257">
    <property type="entry name" value="DnaJ"/>
    <property type="match status" value="1"/>
</dbReference>
<dbReference type="Gene3D" id="1.10.287.110">
    <property type="entry name" value="DnaJ domain"/>
    <property type="match status" value="1"/>
</dbReference>
<dbReference type="STRING" id="1095630.A0A2J6SF53"/>
<keyword evidence="5" id="KW-1185">Reference proteome</keyword>
<evidence type="ECO:0000313" key="4">
    <source>
        <dbReference type="EMBL" id="PMD49398.1"/>
    </source>
</evidence>
<feature type="domain" description="J" evidence="3">
    <location>
        <begin position="9"/>
        <end position="73"/>
    </location>
</feature>
<dbReference type="InterPro" id="IPR001623">
    <property type="entry name" value="DnaJ_domain"/>
</dbReference>
<reference evidence="4 5" key="1">
    <citation type="submission" date="2016-04" db="EMBL/GenBank/DDBJ databases">
        <title>A degradative enzymes factory behind the ericoid mycorrhizal symbiosis.</title>
        <authorList>
            <consortium name="DOE Joint Genome Institute"/>
            <person name="Martino E."/>
            <person name="Morin E."/>
            <person name="Grelet G."/>
            <person name="Kuo A."/>
            <person name="Kohler A."/>
            <person name="Daghino S."/>
            <person name="Barry K."/>
            <person name="Choi C."/>
            <person name="Cichocki N."/>
            <person name="Clum A."/>
            <person name="Copeland A."/>
            <person name="Hainaut M."/>
            <person name="Haridas S."/>
            <person name="Labutti K."/>
            <person name="Lindquist E."/>
            <person name="Lipzen A."/>
            <person name="Khouja H.-R."/>
            <person name="Murat C."/>
            <person name="Ohm R."/>
            <person name="Olson A."/>
            <person name="Spatafora J."/>
            <person name="Veneault-Fourrey C."/>
            <person name="Henrissat B."/>
            <person name="Grigoriev I."/>
            <person name="Martin F."/>
            <person name="Perotto S."/>
        </authorList>
    </citation>
    <scope>NUCLEOTIDE SEQUENCE [LARGE SCALE GENOMIC DNA]</scope>
    <source>
        <strain evidence="4 5">E</strain>
    </source>
</reference>
<dbReference type="PRINTS" id="PR00625">
    <property type="entry name" value="JDOMAIN"/>
</dbReference>
<dbReference type="InterPro" id="IPR036869">
    <property type="entry name" value="J_dom_sf"/>
</dbReference>
<dbReference type="Pfam" id="PF00226">
    <property type="entry name" value="DnaJ"/>
    <property type="match status" value="1"/>
</dbReference>
<dbReference type="SMART" id="SM00271">
    <property type="entry name" value="DnaJ"/>
    <property type="match status" value="1"/>
</dbReference>
<feature type="region of interest" description="Disordered" evidence="2">
    <location>
        <begin position="260"/>
        <end position="281"/>
    </location>
</feature>
<evidence type="ECO:0000256" key="2">
    <source>
        <dbReference type="SAM" id="MobiDB-lite"/>
    </source>
</evidence>
<dbReference type="InterPro" id="IPR018253">
    <property type="entry name" value="DnaJ_domain_CS"/>
</dbReference>
<dbReference type="PROSITE" id="PS00636">
    <property type="entry name" value="DNAJ_1"/>
    <property type="match status" value="1"/>
</dbReference>
<dbReference type="PROSITE" id="PS50076">
    <property type="entry name" value="DNAJ_2"/>
    <property type="match status" value="1"/>
</dbReference>
<feature type="region of interest" description="Disordered" evidence="2">
    <location>
        <begin position="357"/>
        <end position="390"/>
    </location>
</feature>
<dbReference type="PANTHER" id="PTHR43096:SF10">
    <property type="entry name" value="CHAPERONE PROTEIN DNAJ A6, CHLOROPLASTIC"/>
    <property type="match status" value="1"/>
</dbReference>
<dbReference type="GO" id="GO:0042026">
    <property type="term" value="P:protein refolding"/>
    <property type="evidence" value="ECO:0007669"/>
    <property type="project" value="TreeGrafter"/>
</dbReference>